<dbReference type="InterPro" id="IPR003813">
    <property type="entry name" value="MvhD/FlpD"/>
</dbReference>
<accession>A0ABV6YQJ7</accession>
<feature type="domain" description="4Fe-4S ferredoxin-type" evidence="6">
    <location>
        <begin position="38"/>
        <end position="67"/>
    </location>
</feature>
<name>A0ABV6YQJ7_UNCEI</name>
<dbReference type="Gene3D" id="3.30.70.20">
    <property type="match status" value="1"/>
</dbReference>
<dbReference type="InterPro" id="IPR017900">
    <property type="entry name" value="4Fe4S_Fe_S_CS"/>
</dbReference>
<dbReference type="Proteomes" id="UP001594288">
    <property type="component" value="Unassembled WGS sequence"/>
</dbReference>
<evidence type="ECO:0000256" key="2">
    <source>
        <dbReference type="ARBA" id="ARBA00022723"/>
    </source>
</evidence>
<protein>
    <submittedName>
        <fullName evidence="7">Hydrogenase iron-sulfur subunit</fullName>
    </submittedName>
</protein>
<keyword evidence="3" id="KW-0560">Oxidoreductase</keyword>
<gene>
    <name evidence="7" type="ORF">ACFL2Z_05535</name>
</gene>
<dbReference type="Pfam" id="PF14697">
    <property type="entry name" value="Fer4_21"/>
    <property type="match status" value="1"/>
</dbReference>
<keyword evidence="5" id="KW-0411">Iron-sulfur</keyword>
<evidence type="ECO:0000313" key="8">
    <source>
        <dbReference type="Proteomes" id="UP001594288"/>
    </source>
</evidence>
<proteinExistence type="predicted"/>
<evidence type="ECO:0000256" key="4">
    <source>
        <dbReference type="ARBA" id="ARBA00023004"/>
    </source>
</evidence>
<keyword evidence="1" id="KW-0004">4Fe-4S</keyword>
<keyword evidence="2" id="KW-0479">Metal-binding</keyword>
<evidence type="ECO:0000256" key="1">
    <source>
        <dbReference type="ARBA" id="ARBA00022485"/>
    </source>
</evidence>
<dbReference type="PROSITE" id="PS51379">
    <property type="entry name" value="4FE4S_FER_2"/>
    <property type="match status" value="2"/>
</dbReference>
<organism evidence="7 8">
    <name type="scientific">Eiseniibacteriota bacterium</name>
    <dbReference type="NCBI Taxonomy" id="2212470"/>
    <lineage>
        <taxon>Bacteria</taxon>
        <taxon>Candidatus Eiseniibacteriota</taxon>
    </lineage>
</organism>
<evidence type="ECO:0000259" key="6">
    <source>
        <dbReference type="PROSITE" id="PS51379"/>
    </source>
</evidence>
<dbReference type="InterPro" id="IPR017896">
    <property type="entry name" value="4Fe4S_Fe-S-bd"/>
</dbReference>
<dbReference type="PANTHER" id="PTHR43687:SF1">
    <property type="entry name" value="FERREDOXIN III"/>
    <property type="match status" value="1"/>
</dbReference>
<evidence type="ECO:0000313" key="7">
    <source>
        <dbReference type="EMBL" id="MFC1800346.1"/>
    </source>
</evidence>
<keyword evidence="4" id="KW-0408">Iron</keyword>
<dbReference type="Pfam" id="PF02662">
    <property type="entry name" value="FlpD"/>
    <property type="match status" value="1"/>
</dbReference>
<comment type="caution">
    <text evidence="7">The sequence shown here is derived from an EMBL/GenBank/DDBJ whole genome shotgun (WGS) entry which is preliminary data.</text>
</comment>
<sequence length="262" mass="28831">AGTVEAPKDIKDSVTQASGAVARAGILMSKGEITVEAITSRIVEDKCKKCGICAKVCPYNAIIFDKASKTYPRVVEAACSGCGTCGAECPFDAIIMRHYTDEQIITQIDSMLEENAMDKVVVFACNWCSYAGADFAGTSRFQYPTSPRLIRTMCSGRVDNKFVVHAFKKGAPVVLVSGCHFGDCHYIDANHWTAKRVEKLKKKLGKMGIRTERLQLEWISAAEGQRFRKVMEHMEEIRKTVTPEEVAETISILSNGDKNSST</sequence>
<evidence type="ECO:0000256" key="3">
    <source>
        <dbReference type="ARBA" id="ARBA00023002"/>
    </source>
</evidence>
<keyword evidence="8" id="KW-1185">Reference proteome</keyword>
<reference evidence="7 8" key="1">
    <citation type="submission" date="2024-09" db="EMBL/GenBank/DDBJ databases">
        <authorList>
            <person name="D'Angelo T."/>
        </authorList>
    </citation>
    <scope>NUCLEOTIDE SEQUENCE [LARGE SCALE GENOMIC DNA]</scope>
    <source>
        <strain evidence="7">SAG AM-311-F02</strain>
    </source>
</reference>
<dbReference type="SUPFAM" id="SSF54862">
    <property type="entry name" value="4Fe-4S ferredoxins"/>
    <property type="match status" value="1"/>
</dbReference>
<dbReference type="EMBL" id="JBHPEI010000125">
    <property type="protein sequence ID" value="MFC1800346.1"/>
    <property type="molecule type" value="Genomic_DNA"/>
</dbReference>
<dbReference type="PANTHER" id="PTHR43687">
    <property type="entry name" value="ADENYLYLSULFATE REDUCTASE, BETA SUBUNIT"/>
    <property type="match status" value="1"/>
</dbReference>
<dbReference type="PROSITE" id="PS00198">
    <property type="entry name" value="4FE4S_FER_1"/>
    <property type="match status" value="2"/>
</dbReference>
<feature type="domain" description="4Fe-4S ferredoxin-type" evidence="6">
    <location>
        <begin position="70"/>
        <end position="99"/>
    </location>
</feature>
<feature type="non-terminal residue" evidence="7">
    <location>
        <position position="1"/>
    </location>
</feature>
<dbReference type="InterPro" id="IPR050572">
    <property type="entry name" value="Fe-S_Ferredoxin"/>
</dbReference>
<evidence type="ECO:0000256" key="5">
    <source>
        <dbReference type="ARBA" id="ARBA00023014"/>
    </source>
</evidence>